<evidence type="ECO:0000313" key="2">
    <source>
        <dbReference type="Proteomes" id="UP000789342"/>
    </source>
</evidence>
<keyword evidence="2" id="KW-1185">Reference proteome</keyword>
<accession>A0A9N9IBT4</accession>
<proteinExistence type="predicted"/>
<dbReference type="AlphaFoldDB" id="A0A9N9IBT4"/>
<dbReference type="EMBL" id="CAJVPV010025518">
    <property type="protein sequence ID" value="CAG8729153.1"/>
    <property type="molecule type" value="Genomic_DNA"/>
</dbReference>
<feature type="non-terminal residue" evidence="1">
    <location>
        <position position="1"/>
    </location>
</feature>
<organism evidence="1 2">
    <name type="scientific">Acaulospora morrowiae</name>
    <dbReference type="NCBI Taxonomy" id="94023"/>
    <lineage>
        <taxon>Eukaryota</taxon>
        <taxon>Fungi</taxon>
        <taxon>Fungi incertae sedis</taxon>
        <taxon>Mucoromycota</taxon>
        <taxon>Glomeromycotina</taxon>
        <taxon>Glomeromycetes</taxon>
        <taxon>Diversisporales</taxon>
        <taxon>Acaulosporaceae</taxon>
        <taxon>Acaulospora</taxon>
    </lineage>
</organism>
<sequence length="51" mass="6036">LTRFHLDTAIVRESRLEAIKFFKYQIDKNARCIHEFFKSVSASQWSLSAFV</sequence>
<dbReference type="Proteomes" id="UP000789342">
    <property type="component" value="Unassembled WGS sequence"/>
</dbReference>
<reference evidence="1" key="1">
    <citation type="submission" date="2021-06" db="EMBL/GenBank/DDBJ databases">
        <authorList>
            <person name="Kallberg Y."/>
            <person name="Tangrot J."/>
            <person name="Rosling A."/>
        </authorList>
    </citation>
    <scope>NUCLEOTIDE SEQUENCE</scope>
    <source>
        <strain evidence="1">CL551</strain>
    </source>
</reference>
<protein>
    <submittedName>
        <fullName evidence="1">11598_t:CDS:1</fullName>
    </submittedName>
</protein>
<evidence type="ECO:0000313" key="1">
    <source>
        <dbReference type="EMBL" id="CAG8729153.1"/>
    </source>
</evidence>
<feature type="non-terminal residue" evidence="1">
    <location>
        <position position="51"/>
    </location>
</feature>
<name>A0A9N9IBT4_9GLOM</name>
<gene>
    <name evidence="1" type="ORF">AMORRO_LOCUS13884</name>
</gene>
<comment type="caution">
    <text evidence="1">The sequence shown here is derived from an EMBL/GenBank/DDBJ whole genome shotgun (WGS) entry which is preliminary data.</text>
</comment>